<organism evidence="1">
    <name type="scientific">Hexamita inflata</name>
    <dbReference type="NCBI Taxonomy" id="28002"/>
    <lineage>
        <taxon>Eukaryota</taxon>
        <taxon>Metamonada</taxon>
        <taxon>Diplomonadida</taxon>
        <taxon>Hexamitidae</taxon>
        <taxon>Hexamitinae</taxon>
        <taxon>Hexamita</taxon>
    </lineage>
</organism>
<keyword evidence="3" id="KW-1185">Reference proteome</keyword>
<dbReference type="EMBL" id="CATOUU010001157">
    <property type="protein sequence ID" value="CAI9974973.1"/>
    <property type="molecule type" value="Genomic_DNA"/>
</dbReference>
<protein>
    <submittedName>
        <fullName evidence="2">Hypothetical_protein</fullName>
    </submittedName>
</protein>
<dbReference type="AlphaFoldDB" id="A0AA86RJX6"/>
<dbReference type="Proteomes" id="UP001642409">
    <property type="component" value="Unassembled WGS sequence"/>
</dbReference>
<proteinExistence type="predicted"/>
<dbReference type="EMBL" id="CAXDID020000265">
    <property type="protein sequence ID" value="CAL6066987.1"/>
    <property type="molecule type" value="Genomic_DNA"/>
</dbReference>
<sequence>MFKYIENYEGATVKYNDGELPYTENSLQLETIEYNNINIDGFNKECGVKQQFTIPKVFNVNRLALYKCIVDLSSLQGCFGTVQQLLLILIYVLLKVVQHKTYSLINLRYLYVRHQILN</sequence>
<accession>A0AA86RJX6</accession>
<reference evidence="1" key="1">
    <citation type="submission" date="2023-06" db="EMBL/GenBank/DDBJ databases">
        <authorList>
            <person name="Kurt Z."/>
        </authorList>
    </citation>
    <scope>NUCLEOTIDE SEQUENCE</scope>
</reference>
<evidence type="ECO:0000313" key="2">
    <source>
        <dbReference type="EMBL" id="CAL6066987.1"/>
    </source>
</evidence>
<evidence type="ECO:0000313" key="1">
    <source>
        <dbReference type="EMBL" id="CAI9974973.1"/>
    </source>
</evidence>
<gene>
    <name evidence="2" type="ORF">HINF_LOCUS52809</name>
    <name evidence="1" type="ORF">HINF_LOCUS62618</name>
</gene>
<comment type="caution">
    <text evidence="1">The sequence shown here is derived from an EMBL/GenBank/DDBJ whole genome shotgun (WGS) entry which is preliminary data.</text>
</comment>
<reference evidence="2 3" key="2">
    <citation type="submission" date="2024-07" db="EMBL/GenBank/DDBJ databases">
        <authorList>
            <person name="Akdeniz Z."/>
        </authorList>
    </citation>
    <scope>NUCLEOTIDE SEQUENCE [LARGE SCALE GENOMIC DNA]</scope>
</reference>
<name>A0AA86RJX6_9EUKA</name>
<evidence type="ECO:0000313" key="3">
    <source>
        <dbReference type="Proteomes" id="UP001642409"/>
    </source>
</evidence>